<dbReference type="Proteomes" id="UP000015102">
    <property type="component" value="Unassembled WGS sequence"/>
</dbReference>
<sequence length="101" mass="11111">PQLYSAPFQYTAPSPIYSAPYSPPKSSYTSYPLPEYSELSSPRARSFSEPTYPSQHNTYPSPVCPLSYLISCQLFIEPIGCSSHYGNPQSSGSIGAYSKRT</sequence>
<organism evidence="3 4">
    <name type="scientific">Megaselia scalaris</name>
    <name type="common">Humpbacked fly</name>
    <name type="synonym">Phora scalaris</name>
    <dbReference type="NCBI Taxonomy" id="36166"/>
    <lineage>
        <taxon>Eukaryota</taxon>
        <taxon>Metazoa</taxon>
        <taxon>Ecdysozoa</taxon>
        <taxon>Arthropoda</taxon>
        <taxon>Hexapoda</taxon>
        <taxon>Insecta</taxon>
        <taxon>Pterygota</taxon>
        <taxon>Neoptera</taxon>
        <taxon>Endopterygota</taxon>
        <taxon>Diptera</taxon>
        <taxon>Brachycera</taxon>
        <taxon>Muscomorpha</taxon>
        <taxon>Platypezoidea</taxon>
        <taxon>Phoridae</taxon>
        <taxon>Megaseliini</taxon>
        <taxon>Megaselia</taxon>
    </lineage>
</organism>
<dbReference type="EMBL" id="CAQQ02143862">
    <property type="status" value="NOT_ANNOTATED_CDS"/>
    <property type="molecule type" value="Genomic_DNA"/>
</dbReference>
<evidence type="ECO:0000313" key="4">
    <source>
        <dbReference type="Proteomes" id="UP000015102"/>
    </source>
</evidence>
<dbReference type="Pfam" id="PF10542">
    <property type="entry name" value="Vitelline_membr"/>
    <property type="match status" value="1"/>
</dbReference>
<keyword evidence="1" id="KW-0732">Signal</keyword>
<name>T1GY65_MEGSC</name>
<accession>T1GY65</accession>
<protein>
    <recommendedName>
        <fullName evidence="2">VM domain-containing protein</fullName>
    </recommendedName>
</protein>
<proteinExistence type="predicted"/>
<feature type="domain" description="VM" evidence="2">
    <location>
        <begin position="58"/>
        <end position="98"/>
    </location>
</feature>
<dbReference type="EnsemblMetazoa" id="MESCA008787-RA">
    <property type="protein sequence ID" value="MESCA008787-PA"/>
    <property type="gene ID" value="MESCA008787"/>
</dbReference>
<evidence type="ECO:0000256" key="1">
    <source>
        <dbReference type="ARBA" id="ARBA00022729"/>
    </source>
</evidence>
<dbReference type="AlphaFoldDB" id="T1GY65"/>
<dbReference type="InterPro" id="IPR013135">
    <property type="entry name" value="Vitelline_membr_Cys-rich-dom"/>
</dbReference>
<dbReference type="HOGENOM" id="CLU_2298725_0_0_1"/>
<dbReference type="PROSITE" id="PS51137">
    <property type="entry name" value="VM"/>
    <property type="match status" value="1"/>
</dbReference>
<keyword evidence="4" id="KW-1185">Reference proteome</keyword>
<reference evidence="3" key="2">
    <citation type="submission" date="2015-06" db="UniProtKB">
        <authorList>
            <consortium name="EnsemblMetazoa"/>
        </authorList>
    </citation>
    <scope>IDENTIFICATION</scope>
</reference>
<reference evidence="4" key="1">
    <citation type="submission" date="2013-02" db="EMBL/GenBank/DDBJ databases">
        <authorList>
            <person name="Hughes D."/>
        </authorList>
    </citation>
    <scope>NUCLEOTIDE SEQUENCE</scope>
    <source>
        <strain>Durham</strain>
        <strain evidence="4">NC isolate 2 -- Noor lab</strain>
    </source>
</reference>
<evidence type="ECO:0000313" key="3">
    <source>
        <dbReference type="EnsemblMetazoa" id="MESCA008787-PA"/>
    </source>
</evidence>
<evidence type="ECO:0000259" key="2">
    <source>
        <dbReference type="PROSITE" id="PS51137"/>
    </source>
</evidence>